<name>A0A097IH62_9CORY</name>
<proteinExistence type="predicted"/>
<gene>
    <name evidence="1" type="ORF">CDOO_09360</name>
</gene>
<dbReference type="AlphaFoldDB" id="A0A097IH62"/>
<keyword evidence="2" id="KW-1185">Reference proteome</keyword>
<dbReference type="InterPro" id="IPR036390">
    <property type="entry name" value="WH_DNA-bd_sf"/>
</dbReference>
<dbReference type="OrthoDB" id="4952043at2"/>
<evidence type="ECO:0000313" key="1">
    <source>
        <dbReference type="EMBL" id="AIT61449.1"/>
    </source>
</evidence>
<dbReference type="Gene3D" id="1.10.10.10">
    <property type="entry name" value="Winged helix-like DNA-binding domain superfamily/Winged helix DNA-binding domain"/>
    <property type="match status" value="1"/>
</dbReference>
<dbReference type="SUPFAM" id="SSF46785">
    <property type="entry name" value="Winged helix' DNA-binding domain"/>
    <property type="match status" value="1"/>
</dbReference>
<evidence type="ECO:0000313" key="2">
    <source>
        <dbReference type="Proteomes" id="UP000029914"/>
    </source>
</evidence>
<organism evidence="1 2">
    <name type="scientific">Corynebacterium doosanense CAU 212 = DSM 45436</name>
    <dbReference type="NCBI Taxonomy" id="558173"/>
    <lineage>
        <taxon>Bacteria</taxon>
        <taxon>Bacillati</taxon>
        <taxon>Actinomycetota</taxon>
        <taxon>Actinomycetes</taxon>
        <taxon>Mycobacteriales</taxon>
        <taxon>Corynebacteriaceae</taxon>
        <taxon>Corynebacterium</taxon>
    </lineage>
</organism>
<dbReference type="STRING" id="558173.CDOO_09360"/>
<sequence length="94" mass="10747">MTTEVATLKVWTTLYAAKARADRPMTERTLANITGYAREELTEHLAGLIADSYVRRRRERGITPDKDKEFVWLTDEGAEAFDAYVAELRRIAGR</sequence>
<dbReference type="Proteomes" id="UP000029914">
    <property type="component" value="Chromosome"/>
</dbReference>
<dbReference type="RefSeq" id="WP_018020883.1">
    <property type="nucleotide sequence ID" value="NZ_AQUX01000001.1"/>
</dbReference>
<dbReference type="InterPro" id="IPR036388">
    <property type="entry name" value="WH-like_DNA-bd_sf"/>
</dbReference>
<dbReference type="HOGENOM" id="CLU_2381303_0_0_11"/>
<reference evidence="1 2" key="1">
    <citation type="submission" date="2013-09" db="EMBL/GenBank/DDBJ databases">
        <title>Complete genome sequence of Corynebacterium doosanense CAU 212(T) (=DSM 45436(T)), isolated from activated sludge.</title>
        <authorList>
            <person name="Schaffert L."/>
            <person name="Albersmeier A."/>
            <person name="Kalinowski J."/>
            <person name="Ruckert C."/>
        </authorList>
    </citation>
    <scope>NUCLEOTIDE SEQUENCE [LARGE SCALE GENOMIC DNA]</scope>
    <source>
        <strain evidence="1 2">CAU 212</strain>
    </source>
</reference>
<accession>A0A097IH62</accession>
<dbReference type="EMBL" id="CP006764">
    <property type="protein sequence ID" value="AIT61449.1"/>
    <property type="molecule type" value="Genomic_DNA"/>
</dbReference>
<protein>
    <submittedName>
        <fullName evidence="1">MarR family transcriptional regulator</fullName>
    </submittedName>
</protein>
<dbReference type="KEGG" id="cdo:CDOO_09360"/>